<organism evidence="1 2">
    <name type="scientific">Saprolegnia diclina (strain VS20)</name>
    <dbReference type="NCBI Taxonomy" id="1156394"/>
    <lineage>
        <taxon>Eukaryota</taxon>
        <taxon>Sar</taxon>
        <taxon>Stramenopiles</taxon>
        <taxon>Oomycota</taxon>
        <taxon>Saprolegniomycetes</taxon>
        <taxon>Saprolegniales</taxon>
        <taxon>Saprolegniaceae</taxon>
        <taxon>Saprolegnia</taxon>
    </lineage>
</organism>
<dbReference type="AlphaFoldDB" id="T0R592"/>
<dbReference type="GeneID" id="19941683"/>
<protein>
    <submittedName>
        <fullName evidence="1">Uncharacterized protein</fullName>
    </submittedName>
</protein>
<evidence type="ECO:0000313" key="2">
    <source>
        <dbReference type="Proteomes" id="UP000030762"/>
    </source>
</evidence>
<sequence length="154" mass="16751">MPLQPAAQCHLHTVCPTALTSLVVNTVAAAVHAPGDNNNTNTNHSAEDAAKRAQALKEHTHHTTWRGCRSAHVFLAESSSTTSHFAFSCLNVFNIMPLSAVAQCVLHTVCPSVLATMVVAGVSHTLQHHAIHDPELRHEHAKEHMLHTTWRGCR</sequence>
<name>T0R592_SAPDV</name>
<dbReference type="OrthoDB" id="10548021at2759"/>
<dbReference type="RefSeq" id="XP_008604685.1">
    <property type="nucleotide sequence ID" value="XM_008606463.1"/>
</dbReference>
<dbReference type="VEuPathDB" id="FungiDB:SDRG_00956"/>
<evidence type="ECO:0000313" key="1">
    <source>
        <dbReference type="EMBL" id="EQC42116.1"/>
    </source>
</evidence>
<keyword evidence="2" id="KW-1185">Reference proteome</keyword>
<gene>
    <name evidence="1" type="ORF">SDRG_00956</name>
</gene>
<reference evidence="1 2" key="1">
    <citation type="submission" date="2012-04" db="EMBL/GenBank/DDBJ databases">
        <title>The Genome Sequence of Saprolegnia declina VS20.</title>
        <authorList>
            <consortium name="The Broad Institute Genome Sequencing Platform"/>
            <person name="Russ C."/>
            <person name="Nusbaum C."/>
            <person name="Tyler B."/>
            <person name="van West P."/>
            <person name="Dieguez-Uribeondo J."/>
            <person name="de Bruijn I."/>
            <person name="Tripathy S."/>
            <person name="Jiang R."/>
            <person name="Young S.K."/>
            <person name="Zeng Q."/>
            <person name="Gargeya S."/>
            <person name="Fitzgerald M."/>
            <person name="Haas B."/>
            <person name="Abouelleil A."/>
            <person name="Alvarado L."/>
            <person name="Arachchi H.M."/>
            <person name="Berlin A."/>
            <person name="Chapman S.B."/>
            <person name="Goldberg J."/>
            <person name="Griggs A."/>
            <person name="Gujja S."/>
            <person name="Hansen M."/>
            <person name="Howarth C."/>
            <person name="Imamovic A."/>
            <person name="Larimer J."/>
            <person name="McCowen C."/>
            <person name="Montmayeur A."/>
            <person name="Murphy C."/>
            <person name="Neiman D."/>
            <person name="Pearson M."/>
            <person name="Priest M."/>
            <person name="Roberts A."/>
            <person name="Saif S."/>
            <person name="Shea T."/>
            <person name="Sisk P."/>
            <person name="Sykes S."/>
            <person name="Wortman J."/>
            <person name="Nusbaum C."/>
            <person name="Birren B."/>
        </authorList>
    </citation>
    <scope>NUCLEOTIDE SEQUENCE [LARGE SCALE GENOMIC DNA]</scope>
    <source>
        <strain evidence="1 2">VS20</strain>
    </source>
</reference>
<dbReference type="EMBL" id="JH767133">
    <property type="protein sequence ID" value="EQC42116.1"/>
    <property type="molecule type" value="Genomic_DNA"/>
</dbReference>
<accession>T0R592</accession>
<dbReference type="Proteomes" id="UP000030762">
    <property type="component" value="Unassembled WGS sequence"/>
</dbReference>
<proteinExistence type="predicted"/>
<dbReference type="InParanoid" id="T0R592"/>